<accession>A0A8H9FUJ6</accession>
<sequence length="728" mass="76079">MNSTSTGERSRSSSRSRRRVALGGIAALALGVGLTLPSALAAGVGFHELDGNILDDSASADPPFDWSDIFSAATPTAEPTVNSGLPASILEPDFARDFLVTNGAYVNGDTSYYATGSKDTLNITPGWQCKKTNNATDKGDFVNAYGYAALVDHDGNSTTDPHTVYFFGLEKDDDNGTNNVGIWLLQDPSVGCTAGSGNTSFTGVHEDGDLLAVVSYDSGGSVGTAKGYSWNGGLPNDPDFTSTDAKCDPANIDYTKTFCVITNGGGTIDSPWWSPQKNNKLPTADLQKNVFVEGFLDITQFFDDLNEPQPCFASALADTRSSTSTTATLYDYVEIESPTCGPMTIRKYFDRNADGQKQTTEPWLPGWAYKVFKDGLGPTGTADFSGSTAGTDPKLEFQDVPNGPYDVYETMQAGYYSTDPNTAAASPKKDVNQTASGSTVIFGNACLINKKITVAQVPTGANLSVTYAINDPDDNGPSTTVAMTVDPDVATSRTVTISGLKHSDTLDWSYAYTSGSPSGSVSGADDEAMNTGIVETATATGFTCRKDNNRTFPLADLSGEKYKDVDADGVLDTGTGGDTKLGGFEFKLYAGSGGAVGTVLGTATSATGTGAFTFTDVAPGTYSVVETGKTGWRKMAPATHLTVTVSLGQETVDVGDFLNAPLTNLSVTVTPQTTSTYADSIQCRKTGTTTPPVGTDVDALPGDSAAKTLTATDLLVGSYTCTIVITDP</sequence>
<gene>
    <name evidence="2" type="ORF">GCM10011314_24770</name>
</gene>
<protein>
    <recommendedName>
        <fullName evidence="1">SpaA-like prealbumin fold domain-containing protein</fullName>
    </recommendedName>
</protein>
<dbReference type="Pfam" id="PF17802">
    <property type="entry name" value="SpaA"/>
    <property type="match status" value="1"/>
</dbReference>
<dbReference type="InterPro" id="IPR013783">
    <property type="entry name" value="Ig-like_fold"/>
</dbReference>
<dbReference type="EMBL" id="BMEA01000002">
    <property type="protein sequence ID" value="GGB84175.1"/>
    <property type="molecule type" value="Genomic_DNA"/>
</dbReference>
<evidence type="ECO:0000313" key="2">
    <source>
        <dbReference type="EMBL" id="GGB84175.1"/>
    </source>
</evidence>
<proteinExistence type="predicted"/>
<comment type="caution">
    <text evidence="2">The sequence shown here is derived from an EMBL/GenBank/DDBJ whole genome shotgun (WGS) entry which is preliminary data.</text>
</comment>
<dbReference type="Gene3D" id="2.60.40.10">
    <property type="entry name" value="Immunoglobulins"/>
    <property type="match status" value="2"/>
</dbReference>
<name>A0A8H9FUJ6_9MICO</name>
<dbReference type="PROSITE" id="PS51318">
    <property type="entry name" value="TAT"/>
    <property type="match status" value="1"/>
</dbReference>
<dbReference type="Proteomes" id="UP000628079">
    <property type="component" value="Unassembled WGS sequence"/>
</dbReference>
<dbReference type="InterPro" id="IPR041033">
    <property type="entry name" value="SpaA_PFL_dom_1"/>
</dbReference>
<dbReference type="RefSeq" id="WP_052117123.1">
    <property type="nucleotide sequence ID" value="NZ_BMEA01000002.1"/>
</dbReference>
<evidence type="ECO:0000313" key="3">
    <source>
        <dbReference type="Proteomes" id="UP000628079"/>
    </source>
</evidence>
<reference evidence="2" key="1">
    <citation type="journal article" date="2014" name="Int. J. Syst. Evol. Microbiol.">
        <title>Complete genome sequence of Corynebacterium casei LMG S-19264T (=DSM 44701T), isolated from a smear-ripened cheese.</title>
        <authorList>
            <consortium name="US DOE Joint Genome Institute (JGI-PGF)"/>
            <person name="Walter F."/>
            <person name="Albersmeier A."/>
            <person name="Kalinowski J."/>
            <person name="Ruckert C."/>
        </authorList>
    </citation>
    <scope>NUCLEOTIDE SEQUENCE</scope>
    <source>
        <strain evidence="2">CGMCC 1.10749</strain>
    </source>
</reference>
<dbReference type="GO" id="GO:0005975">
    <property type="term" value="P:carbohydrate metabolic process"/>
    <property type="evidence" value="ECO:0007669"/>
    <property type="project" value="UniProtKB-ARBA"/>
</dbReference>
<organism evidence="2 3">
    <name type="scientific">Knoellia flava</name>
    <dbReference type="NCBI Taxonomy" id="913969"/>
    <lineage>
        <taxon>Bacteria</taxon>
        <taxon>Bacillati</taxon>
        <taxon>Actinomycetota</taxon>
        <taxon>Actinomycetes</taxon>
        <taxon>Micrococcales</taxon>
        <taxon>Intrasporangiaceae</taxon>
        <taxon>Knoellia</taxon>
    </lineage>
</organism>
<dbReference type="AlphaFoldDB" id="A0A8H9FUJ6"/>
<dbReference type="InterPro" id="IPR006311">
    <property type="entry name" value="TAT_signal"/>
</dbReference>
<feature type="domain" description="SpaA-like prealbumin fold" evidence="1">
    <location>
        <begin position="574"/>
        <end position="632"/>
    </location>
</feature>
<dbReference type="SUPFAM" id="SSF117074">
    <property type="entry name" value="Hypothetical protein PA1324"/>
    <property type="match status" value="2"/>
</dbReference>
<evidence type="ECO:0000259" key="1">
    <source>
        <dbReference type="Pfam" id="PF17802"/>
    </source>
</evidence>
<reference evidence="2" key="2">
    <citation type="submission" date="2020-09" db="EMBL/GenBank/DDBJ databases">
        <authorList>
            <person name="Sun Q."/>
            <person name="Zhou Y."/>
        </authorList>
    </citation>
    <scope>NUCLEOTIDE SEQUENCE</scope>
    <source>
        <strain evidence="2">CGMCC 1.10749</strain>
    </source>
</reference>